<proteinExistence type="predicted"/>
<name>D3W8F3_9ZZZZ</name>
<dbReference type="PANTHER" id="PTHR36302:SF1">
    <property type="entry name" value="COPPER CHAPERONE PCU(A)C"/>
    <property type="match status" value="1"/>
</dbReference>
<dbReference type="InterPro" id="IPR007410">
    <property type="entry name" value="LpqE-like"/>
</dbReference>
<dbReference type="PANTHER" id="PTHR36302">
    <property type="entry name" value="BLR7088 PROTEIN"/>
    <property type="match status" value="1"/>
</dbReference>
<dbReference type="InterPro" id="IPR036182">
    <property type="entry name" value="PCuAC_sf"/>
</dbReference>
<dbReference type="AlphaFoldDB" id="D3W8F3"/>
<dbReference type="Gene3D" id="2.60.40.1890">
    <property type="entry name" value="PCu(A)C copper chaperone"/>
    <property type="match status" value="1"/>
</dbReference>
<organism evidence="1">
    <name type="scientific">uncultured prokaryote AT3</name>
    <dbReference type="NCBI Taxonomy" id="672202"/>
    <lineage>
        <taxon>unclassified sequences</taxon>
        <taxon>environmental samples</taxon>
    </lineage>
</organism>
<sequence>MKLTQLLSFLAVSALLSGSVLANDVAVGDVLIKDVWVRGTVAGQKATGAFMTLSSAKGAVIIGGASPIAGAVEIHETLKDGEVMRMRQVKSLPVLAGQARELKPGSHHVMLMELKQTLKEGDSVPLTLRFEQDGTTQEATVNAPVRALGSAPMKH</sequence>
<evidence type="ECO:0008006" key="2">
    <source>
        <dbReference type="Google" id="ProtNLM"/>
    </source>
</evidence>
<dbReference type="EMBL" id="GQ869381">
    <property type="protein sequence ID" value="ACX33902.1"/>
    <property type="molecule type" value="Genomic_DNA"/>
</dbReference>
<dbReference type="Pfam" id="PF04314">
    <property type="entry name" value="PCuAC"/>
    <property type="match status" value="1"/>
</dbReference>
<evidence type="ECO:0000313" key="1">
    <source>
        <dbReference type="EMBL" id="ACX33902.1"/>
    </source>
</evidence>
<dbReference type="InterPro" id="IPR058248">
    <property type="entry name" value="Lxx211020-like"/>
</dbReference>
<protein>
    <recommendedName>
        <fullName evidence="2">Copper chaperone PCu(A)C</fullName>
    </recommendedName>
</protein>
<reference evidence="1" key="1">
    <citation type="journal article" date="2010" name="Appl. Environ. Microbiol.">
        <title>Expanding small-molecule functional metagenomics through parallel screening of broad-host-range cosmid environmental DNA libraries in diverse proteobacteria.</title>
        <authorList>
            <person name="Craig J.W."/>
            <person name="Chang F.Y."/>
            <person name="Kim J.H."/>
            <person name="Obiajulu S.C."/>
            <person name="Brady S.F."/>
        </authorList>
    </citation>
    <scope>NUCLEOTIDE SEQUENCE</scope>
</reference>
<accession>D3W8F3</accession>
<dbReference type="SUPFAM" id="SSF110087">
    <property type="entry name" value="DR1885-like metal-binding protein"/>
    <property type="match status" value="1"/>
</dbReference>